<keyword evidence="1" id="KW-0812">Transmembrane</keyword>
<evidence type="ECO:0000256" key="1">
    <source>
        <dbReference type="SAM" id="Phobius"/>
    </source>
</evidence>
<dbReference type="InterPro" id="IPR026870">
    <property type="entry name" value="Zinc_ribbon_dom"/>
</dbReference>
<dbReference type="Proteomes" id="UP000283387">
    <property type="component" value="Unassembled WGS sequence"/>
</dbReference>
<evidence type="ECO:0000313" key="3">
    <source>
        <dbReference type="EMBL" id="RKD92051.1"/>
    </source>
</evidence>
<comment type="caution">
    <text evidence="3">The sequence shown here is derived from an EMBL/GenBank/DDBJ whole genome shotgun (WGS) entry which is preliminary data.</text>
</comment>
<protein>
    <submittedName>
        <fullName evidence="3">Zinc ribbon protein</fullName>
    </submittedName>
</protein>
<dbReference type="EMBL" id="RAPN01000001">
    <property type="protein sequence ID" value="RKD92051.1"/>
    <property type="molecule type" value="Genomic_DNA"/>
</dbReference>
<dbReference type="Gene3D" id="3.30.300.250">
    <property type="match status" value="1"/>
</dbReference>
<reference evidence="3 4" key="1">
    <citation type="submission" date="2018-09" db="EMBL/GenBank/DDBJ databases">
        <title>Genomic Encyclopedia of Archaeal and Bacterial Type Strains, Phase II (KMG-II): from individual species to whole genera.</title>
        <authorList>
            <person name="Goeker M."/>
        </authorList>
    </citation>
    <scope>NUCLEOTIDE SEQUENCE [LARGE SCALE GENOMIC DNA]</scope>
    <source>
        <strain evidence="3 4">DSM 27148</strain>
    </source>
</reference>
<gene>
    <name evidence="3" type="ORF">BC643_2421</name>
</gene>
<accession>A0A419W9A1</accession>
<evidence type="ECO:0000259" key="2">
    <source>
        <dbReference type="Pfam" id="PF13240"/>
    </source>
</evidence>
<proteinExistence type="predicted"/>
<sequence length="186" mass="21539">MEKNQCTNCGTDNSTRARYCMNCGYALPNYQPEVKVEEPEKPKKKKFSAAQWIGFVVAFSVFSALGNWAFDYVVKRPMFDKAMVEMASQINESCPIMIDSDTRLDNAMAMPDNTFQYTYTLVNAEKDAIDIDSLREYLTPQITNWVKTNPDMEKFRELKVKLNYLYKDKFGVYLLTVEVTPEDYES</sequence>
<organism evidence="3 4">
    <name type="scientific">Mangrovibacterium diazotrophicum</name>
    <dbReference type="NCBI Taxonomy" id="1261403"/>
    <lineage>
        <taxon>Bacteria</taxon>
        <taxon>Pseudomonadati</taxon>
        <taxon>Bacteroidota</taxon>
        <taxon>Bacteroidia</taxon>
        <taxon>Marinilabiliales</taxon>
        <taxon>Prolixibacteraceae</taxon>
        <taxon>Mangrovibacterium</taxon>
    </lineage>
</organism>
<keyword evidence="4" id="KW-1185">Reference proteome</keyword>
<feature type="domain" description="Zinc-ribbon" evidence="2">
    <location>
        <begin position="6"/>
        <end position="27"/>
    </location>
</feature>
<dbReference type="OrthoDB" id="965642at2"/>
<dbReference type="RefSeq" id="WP_120273302.1">
    <property type="nucleotide sequence ID" value="NZ_RAPN01000001.1"/>
</dbReference>
<evidence type="ECO:0000313" key="4">
    <source>
        <dbReference type="Proteomes" id="UP000283387"/>
    </source>
</evidence>
<keyword evidence="1" id="KW-0472">Membrane</keyword>
<dbReference type="AlphaFoldDB" id="A0A419W9A1"/>
<keyword evidence="1" id="KW-1133">Transmembrane helix</keyword>
<name>A0A419W9A1_9BACT</name>
<feature type="transmembrane region" description="Helical" evidence="1">
    <location>
        <begin position="49"/>
        <end position="70"/>
    </location>
</feature>
<dbReference type="Pfam" id="PF13240">
    <property type="entry name" value="Zn_Ribbon_1"/>
    <property type="match status" value="1"/>
</dbReference>